<accession>A0ACC0C9A8</accession>
<comment type="caution">
    <text evidence="1">The sequence shown here is derived from an EMBL/GenBank/DDBJ whole genome shotgun (WGS) entry which is preliminary data.</text>
</comment>
<evidence type="ECO:0000313" key="1">
    <source>
        <dbReference type="EMBL" id="KAI5681530.1"/>
    </source>
</evidence>
<name>A0ACC0C9A8_CATRO</name>
<organism evidence="1 2">
    <name type="scientific">Catharanthus roseus</name>
    <name type="common">Madagascar periwinkle</name>
    <name type="synonym">Vinca rosea</name>
    <dbReference type="NCBI Taxonomy" id="4058"/>
    <lineage>
        <taxon>Eukaryota</taxon>
        <taxon>Viridiplantae</taxon>
        <taxon>Streptophyta</taxon>
        <taxon>Embryophyta</taxon>
        <taxon>Tracheophyta</taxon>
        <taxon>Spermatophyta</taxon>
        <taxon>Magnoliopsida</taxon>
        <taxon>eudicotyledons</taxon>
        <taxon>Gunneridae</taxon>
        <taxon>Pentapetalae</taxon>
        <taxon>asterids</taxon>
        <taxon>lamiids</taxon>
        <taxon>Gentianales</taxon>
        <taxon>Apocynaceae</taxon>
        <taxon>Rauvolfioideae</taxon>
        <taxon>Vinceae</taxon>
        <taxon>Catharanthinae</taxon>
        <taxon>Catharanthus</taxon>
    </lineage>
</organism>
<sequence>MKKEEVVEVEGLENEKAKEWQLKIGGRDISFDDRLLNTILGTPKNGIRFYTKNTICFDPNLYSERRFEELFTKGDVLKRHDDRNINKFDAYGRLLHDMISNITIPNVRHKSSITNMHSFVMLALHEHRRMNFAIEHMLATQTSFTKCLSHGCFLTKVFQYFVLNLVGGGDHIGIGKIYNKHTFRRMGFPRNEEGMLVRGGKKDNNENDEDDEETERLEAMNVDEEESEEEPEEETFRREMRQKKRQERVEEGQSSGSMSQLLERIASMQASTDSRFDALDGKISDIQEKMIRIKDAQKESQG</sequence>
<reference evidence="2" key="1">
    <citation type="journal article" date="2023" name="Nat. Plants">
        <title>Single-cell RNA sequencing provides a high-resolution roadmap for understanding the multicellular compartmentation of specialized metabolism.</title>
        <authorList>
            <person name="Sun S."/>
            <person name="Shen X."/>
            <person name="Li Y."/>
            <person name="Li Y."/>
            <person name="Wang S."/>
            <person name="Li R."/>
            <person name="Zhang H."/>
            <person name="Shen G."/>
            <person name="Guo B."/>
            <person name="Wei J."/>
            <person name="Xu J."/>
            <person name="St-Pierre B."/>
            <person name="Chen S."/>
            <person name="Sun C."/>
        </authorList>
    </citation>
    <scope>NUCLEOTIDE SEQUENCE [LARGE SCALE GENOMIC DNA]</scope>
</reference>
<proteinExistence type="predicted"/>
<evidence type="ECO:0000313" key="2">
    <source>
        <dbReference type="Proteomes" id="UP001060085"/>
    </source>
</evidence>
<dbReference type="Proteomes" id="UP001060085">
    <property type="component" value="Linkage Group LG01"/>
</dbReference>
<dbReference type="EMBL" id="CM044701">
    <property type="protein sequence ID" value="KAI5681530.1"/>
    <property type="molecule type" value="Genomic_DNA"/>
</dbReference>
<protein>
    <submittedName>
        <fullName evidence="1">Uncharacterized protein</fullName>
    </submittedName>
</protein>
<gene>
    <name evidence="1" type="ORF">M9H77_02758</name>
</gene>
<keyword evidence="2" id="KW-1185">Reference proteome</keyword>